<protein>
    <recommendedName>
        <fullName evidence="2">VWFA domain-containing protein</fullName>
    </recommendedName>
</protein>
<accession>A0A518I3U8</accession>
<feature type="domain" description="VWFA" evidence="2">
    <location>
        <begin position="99"/>
        <end position="265"/>
    </location>
</feature>
<dbReference type="Proteomes" id="UP000319004">
    <property type="component" value="Chromosome"/>
</dbReference>
<dbReference type="SUPFAM" id="SSF53300">
    <property type="entry name" value="vWA-like"/>
    <property type="match status" value="1"/>
</dbReference>
<dbReference type="SMART" id="SM00327">
    <property type="entry name" value="VWA"/>
    <property type="match status" value="1"/>
</dbReference>
<dbReference type="PANTHER" id="PTHR33608">
    <property type="entry name" value="BLL2464 PROTEIN"/>
    <property type="match status" value="1"/>
</dbReference>
<evidence type="ECO:0000313" key="3">
    <source>
        <dbReference type="EMBL" id="QDV47783.1"/>
    </source>
</evidence>
<keyword evidence="4" id="KW-1185">Reference proteome</keyword>
<sequence>MIATPQPTQRSQSKSGGGHDRPDWLKPDELARLSSIELRARGVVEGFLQGLHRSPFIGYSVEFSSHRRYGPGDDLRHVNWKLFARQRKLYVKEFDAETNLNLYLFVDASRSMQCKVEGAMTKHEYAATLAAAFAALAIKQRDAVGLGLFDDGVRQYLDPSAKPGRWEDCLSLLSTRPESNVTALSKSLEQAAALARHRGVVVILSDLVDGDVEGIKKGLQQLRHRGHEVIVFHLLDPFERYLAESGRYRVLDMEGPAELTTNMESIRADYLKKIEHWCDQLDEACLHQGVDRIELTTDQPPTAALVDYLVKRAT</sequence>
<organism evidence="3 4">
    <name type="scientific">Stieleria neptunia</name>
    <dbReference type="NCBI Taxonomy" id="2527979"/>
    <lineage>
        <taxon>Bacteria</taxon>
        <taxon>Pseudomonadati</taxon>
        <taxon>Planctomycetota</taxon>
        <taxon>Planctomycetia</taxon>
        <taxon>Pirellulales</taxon>
        <taxon>Pirellulaceae</taxon>
        <taxon>Stieleria</taxon>
    </lineage>
</organism>
<dbReference type="InterPro" id="IPR002035">
    <property type="entry name" value="VWF_A"/>
</dbReference>
<feature type="region of interest" description="Disordered" evidence="1">
    <location>
        <begin position="1"/>
        <end position="24"/>
    </location>
</feature>
<gene>
    <name evidence="3" type="ORF">Enr13x_76950</name>
</gene>
<feature type="compositionally biased region" description="Polar residues" evidence="1">
    <location>
        <begin position="1"/>
        <end position="14"/>
    </location>
</feature>
<dbReference type="PANTHER" id="PTHR33608:SF7">
    <property type="entry name" value="DUF58 DOMAIN-CONTAINING PROTEIN"/>
    <property type="match status" value="1"/>
</dbReference>
<dbReference type="OrthoDB" id="9778037at2"/>
<dbReference type="InterPro" id="IPR036465">
    <property type="entry name" value="vWFA_dom_sf"/>
</dbReference>
<dbReference type="EMBL" id="CP037423">
    <property type="protein sequence ID" value="QDV47783.1"/>
    <property type="molecule type" value="Genomic_DNA"/>
</dbReference>
<dbReference type="RefSeq" id="WP_145391849.1">
    <property type="nucleotide sequence ID" value="NZ_CP037423.1"/>
</dbReference>
<dbReference type="AlphaFoldDB" id="A0A518I3U8"/>
<reference evidence="3 4" key="1">
    <citation type="submission" date="2019-03" db="EMBL/GenBank/DDBJ databases">
        <title>Deep-cultivation of Planctomycetes and their phenomic and genomic characterization uncovers novel biology.</title>
        <authorList>
            <person name="Wiegand S."/>
            <person name="Jogler M."/>
            <person name="Boedeker C."/>
            <person name="Pinto D."/>
            <person name="Vollmers J."/>
            <person name="Rivas-Marin E."/>
            <person name="Kohn T."/>
            <person name="Peeters S.H."/>
            <person name="Heuer A."/>
            <person name="Rast P."/>
            <person name="Oberbeckmann S."/>
            <person name="Bunk B."/>
            <person name="Jeske O."/>
            <person name="Meyerdierks A."/>
            <person name="Storesund J.E."/>
            <person name="Kallscheuer N."/>
            <person name="Luecker S."/>
            <person name="Lage O.M."/>
            <person name="Pohl T."/>
            <person name="Merkel B.J."/>
            <person name="Hornburger P."/>
            <person name="Mueller R.-W."/>
            <person name="Bruemmer F."/>
            <person name="Labrenz M."/>
            <person name="Spormann A.M."/>
            <person name="Op den Camp H."/>
            <person name="Overmann J."/>
            <person name="Amann R."/>
            <person name="Jetten M.S.M."/>
            <person name="Mascher T."/>
            <person name="Medema M.H."/>
            <person name="Devos D.P."/>
            <person name="Kaster A.-K."/>
            <person name="Ovreas L."/>
            <person name="Rohde M."/>
            <person name="Galperin M.Y."/>
            <person name="Jogler C."/>
        </authorList>
    </citation>
    <scope>NUCLEOTIDE SEQUENCE [LARGE SCALE GENOMIC DNA]</scope>
    <source>
        <strain evidence="3 4">Enr13</strain>
    </source>
</reference>
<dbReference type="Gene3D" id="3.40.50.410">
    <property type="entry name" value="von Willebrand factor, type A domain"/>
    <property type="match status" value="1"/>
</dbReference>
<evidence type="ECO:0000256" key="1">
    <source>
        <dbReference type="SAM" id="MobiDB-lite"/>
    </source>
</evidence>
<name>A0A518I3U8_9BACT</name>
<proteinExistence type="predicted"/>
<dbReference type="Pfam" id="PF01882">
    <property type="entry name" value="DUF58"/>
    <property type="match status" value="1"/>
</dbReference>
<dbReference type="KEGG" id="snep:Enr13x_76950"/>
<evidence type="ECO:0000259" key="2">
    <source>
        <dbReference type="SMART" id="SM00327"/>
    </source>
</evidence>
<evidence type="ECO:0000313" key="4">
    <source>
        <dbReference type="Proteomes" id="UP000319004"/>
    </source>
</evidence>
<dbReference type="InterPro" id="IPR002881">
    <property type="entry name" value="DUF58"/>
</dbReference>